<name>A0A803Q3Q5_CANSA</name>
<sequence length="75" mass="8940">MIVSKLIGSNRKGTLWKTAVFATFWAIWLERNTRIFEDSENLAEVVWDKIKFWTATLVFRTKHFEDLSFLDLSRD</sequence>
<dbReference type="EnsemblPlants" id="evm.model.07.1734">
    <property type="protein sequence ID" value="cds.evm.model.07.1734"/>
    <property type="gene ID" value="evm.TU.07.1734"/>
</dbReference>
<protein>
    <recommendedName>
        <fullName evidence="3">Reverse transcriptase zinc-binding domain-containing protein</fullName>
    </recommendedName>
</protein>
<evidence type="ECO:0000313" key="2">
    <source>
        <dbReference type="Proteomes" id="UP000596661"/>
    </source>
</evidence>
<evidence type="ECO:0000313" key="1">
    <source>
        <dbReference type="EnsemblPlants" id="cds.evm.model.07.1734"/>
    </source>
</evidence>
<dbReference type="Proteomes" id="UP000596661">
    <property type="component" value="Chromosome 7"/>
</dbReference>
<dbReference type="EMBL" id="UZAU01000674">
    <property type="status" value="NOT_ANNOTATED_CDS"/>
    <property type="molecule type" value="Genomic_DNA"/>
</dbReference>
<reference evidence="1" key="1">
    <citation type="submission" date="2018-11" db="EMBL/GenBank/DDBJ databases">
        <authorList>
            <person name="Grassa J C."/>
        </authorList>
    </citation>
    <scope>NUCLEOTIDE SEQUENCE [LARGE SCALE GENOMIC DNA]</scope>
</reference>
<dbReference type="Gramene" id="evm.model.07.1734">
    <property type="protein sequence ID" value="cds.evm.model.07.1734"/>
    <property type="gene ID" value="evm.TU.07.1734"/>
</dbReference>
<proteinExistence type="predicted"/>
<keyword evidence="2" id="KW-1185">Reference proteome</keyword>
<dbReference type="AlphaFoldDB" id="A0A803Q3Q5"/>
<organism evidence="1 2">
    <name type="scientific">Cannabis sativa</name>
    <name type="common">Hemp</name>
    <name type="synonym">Marijuana</name>
    <dbReference type="NCBI Taxonomy" id="3483"/>
    <lineage>
        <taxon>Eukaryota</taxon>
        <taxon>Viridiplantae</taxon>
        <taxon>Streptophyta</taxon>
        <taxon>Embryophyta</taxon>
        <taxon>Tracheophyta</taxon>
        <taxon>Spermatophyta</taxon>
        <taxon>Magnoliopsida</taxon>
        <taxon>eudicotyledons</taxon>
        <taxon>Gunneridae</taxon>
        <taxon>Pentapetalae</taxon>
        <taxon>rosids</taxon>
        <taxon>fabids</taxon>
        <taxon>Rosales</taxon>
        <taxon>Cannabaceae</taxon>
        <taxon>Cannabis</taxon>
    </lineage>
</organism>
<accession>A0A803Q3Q5</accession>
<evidence type="ECO:0008006" key="3">
    <source>
        <dbReference type="Google" id="ProtNLM"/>
    </source>
</evidence>
<reference evidence="1" key="2">
    <citation type="submission" date="2021-03" db="UniProtKB">
        <authorList>
            <consortium name="EnsemblPlants"/>
        </authorList>
    </citation>
    <scope>IDENTIFICATION</scope>
</reference>